<evidence type="ECO:0000313" key="2">
    <source>
        <dbReference type="Proteomes" id="UP000607645"/>
    </source>
</evidence>
<accession>A0A8J6JKT3</accession>
<comment type="caution">
    <text evidence="1">The sequence shown here is derived from an EMBL/GenBank/DDBJ whole genome shotgun (WGS) entry which is preliminary data.</text>
</comment>
<name>A0A8J6JKT3_9FIRM</name>
<organism evidence="1 2">
    <name type="scientific">Lawsonibacter faecis</name>
    <dbReference type="NCBI Taxonomy" id="2763052"/>
    <lineage>
        <taxon>Bacteria</taxon>
        <taxon>Bacillati</taxon>
        <taxon>Bacillota</taxon>
        <taxon>Clostridia</taxon>
        <taxon>Eubacteriales</taxon>
        <taxon>Oscillospiraceae</taxon>
        <taxon>Lawsonibacter</taxon>
    </lineage>
</organism>
<sequence>MKYREPAMERYFSSLPPAVKSYINRSGVEISTYGELMQIGEHFRHSMSAGHGEKS</sequence>
<keyword evidence="2" id="KW-1185">Reference proteome</keyword>
<dbReference type="Proteomes" id="UP000607645">
    <property type="component" value="Unassembled WGS sequence"/>
</dbReference>
<dbReference type="EMBL" id="JACOPQ010000002">
    <property type="protein sequence ID" value="MBC5736020.1"/>
    <property type="molecule type" value="Genomic_DNA"/>
</dbReference>
<evidence type="ECO:0000313" key="1">
    <source>
        <dbReference type="EMBL" id="MBC5736020.1"/>
    </source>
</evidence>
<dbReference type="AlphaFoldDB" id="A0A8J6JKT3"/>
<reference evidence="1" key="1">
    <citation type="submission" date="2020-08" db="EMBL/GenBank/DDBJ databases">
        <title>Genome public.</title>
        <authorList>
            <person name="Liu C."/>
            <person name="Sun Q."/>
        </authorList>
    </citation>
    <scope>NUCLEOTIDE SEQUENCE</scope>
    <source>
        <strain evidence="1">NSJ-52</strain>
    </source>
</reference>
<proteinExistence type="predicted"/>
<dbReference type="RefSeq" id="WP_155149423.1">
    <property type="nucleotide sequence ID" value="NZ_JACOPQ010000002.1"/>
</dbReference>
<protein>
    <submittedName>
        <fullName evidence="1">Uncharacterized protein</fullName>
    </submittedName>
</protein>
<gene>
    <name evidence="1" type="ORF">H8S62_03190</name>
</gene>